<reference evidence="1 2" key="1">
    <citation type="journal article" date="2014" name="Genome Announc.">
        <title>Draft Genome Sequence of Lysobacter capsici AZ78, a Bacterium Antagonistic to Plant-Pathogenic Oomycetes.</title>
        <authorList>
            <person name="Puopolo G."/>
            <person name="Sonego P."/>
            <person name="Engelen K."/>
            <person name="Pertot I."/>
        </authorList>
    </citation>
    <scope>NUCLEOTIDE SEQUENCE [LARGE SCALE GENOMIC DNA]</scope>
    <source>
        <strain evidence="1 2">AZ78</strain>
    </source>
</reference>
<gene>
    <name evidence="1" type="ORF">AZ78_2727</name>
</gene>
<protein>
    <recommendedName>
        <fullName evidence="3">MmcQ/YjbR family DNA-binding protein</fullName>
    </recommendedName>
</protein>
<dbReference type="InterPro" id="IPR038056">
    <property type="entry name" value="YjbR-like_sf"/>
</dbReference>
<sequence>MSEHASVPREILARLNAICLGLPEVHEESAWTGVRWMIGKKNFAHAVMIDRGWPPAYAQAAGRDGPLPVLTFRLPLARVAAPKFARAPFFKPPWFADIVGVAIDAHSDWDELADLIVESYCVLAPKKLVALLDRPRA</sequence>
<evidence type="ECO:0000313" key="1">
    <source>
        <dbReference type="EMBL" id="KWS05176.1"/>
    </source>
</evidence>
<dbReference type="OrthoDB" id="277063at2"/>
<organism evidence="1 2">
    <name type="scientific">Lysobacter capsici AZ78</name>
    <dbReference type="NCBI Taxonomy" id="1444315"/>
    <lineage>
        <taxon>Bacteria</taxon>
        <taxon>Pseudomonadati</taxon>
        <taxon>Pseudomonadota</taxon>
        <taxon>Gammaproteobacteria</taxon>
        <taxon>Lysobacterales</taxon>
        <taxon>Lysobacteraceae</taxon>
        <taxon>Lysobacter</taxon>
    </lineage>
</organism>
<dbReference type="SUPFAM" id="SSF142906">
    <property type="entry name" value="YjbR-like"/>
    <property type="match status" value="1"/>
</dbReference>
<dbReference type="EMBL" id="JAJA02000001">
    <property type="protein sequence ID" value="KWS05176.1"/>
    <property type="molecule type" value="Genomic_DNA"/>
</dbReference>
<dbReference type="RefSeq" id="WP_036110863.1">
    <property type="nucleotide sequence ID" value="NZ_JAJA02000001.1"/>
</dbReference>
<evidence type="ECO:0008006" key="3">
    <source>
        <dbReference type="Google" id="ProtNLM"/>
    </source>
</evidence>
<evidence type="ECO:0000313" key="2">
    <source>
        <dbReference type="Proteomes" id="UP000023435"/>
    </source>
</evidence>
<accession>A0A108U9T1</accession>
<dbReference type="Proteomes" id="UP000023435">
    <property type="component" value="Unassembled WGS sequence"/>
</dbReference>
<proteinExistence type="predicted"/>
<comment type="caution">
    <text evidence="1">The sequence shown here is derived from an EMBL/GenBank/DDBJ whole genome shotgun (WGS) entry which is preliminary data.</text>
</comment>
<dbReference type="AlphaFoldDB" id="A0A108U9T1"/>
<name>A0A108U9T1_9GAMM</name>
<keyword evidence="2" id="KW-1185">Reference proteome</keyword>